<keyword evidence="1" id="KW-1133">Transmembrane helix</keyword>
<organism evidence="2 3">
    <name type="scientific">Pseudalkalibacillus berkeleyi</name>
    <dbReference type="NCBI Taxonomy" id="1069813"/>
    <lineage>
        <taxon>Bacteria</taxon>
        <taxon>Bacillati</taxon>
        <taxon>Bacillota</taxon>
        <taxon>Bacilli</taxon>
        <taxon>Bacillales</taxon>
        <taxon>Fictibacillaceae</taxon>
        <taxon>Pseudalkalibacillus</taxon>
    </lineage>
</organism>
<accession>A0ABS9GTM7</accession>
<keyword evidence="3" id="KW-1185">Reference proteome</keyword>
<keyword evidence="1" id="KW-0472">Membrane</keyword>
<reference evidence="2 3" key="1">
    <citation type="submission" date="2022-01" db="EMBL/GenBank/DDBJ databases">
        <title>Alkalihalobacillus sp. EGI L200015, a novel bacterium isolated from a salt lake sediment.</title>
        <authorList>
            <person name="Gao L."/>
            <person name="Fang B.-Z."/>
            <person name="Li W.-J."/>
        </authorList>
    </citation>
    <scope>NUCLEOTIDE SEQUENCE [LARGE SCALE GENOMIC DNA]</scope>
    <source>
        <strain evidence="2 3">KCTC 12718</strain>
    </source>
</reference>
<evidence type="ECO:0000256" key="1">
    <source>
        <dbReference type="SAM" id="Phobius"/>
    </source>
</evidence>
<feature type="transmembrane region" description="Helical" evidence="1">
    <location>
        <begin position="144"/>
        <end position="164"/>
    </location>
</feature>
<dbReference type="EMBL" id="JAKIJS010000001">
    <property type="protein sequence ID" value="MCF6136197.1"/>
    <property type="molecule type" value="Genomic_DNA"/>
</dbReference>
<dbReference type="RefSeq" id="WP_236330471.1">
    <property type="nucleotide sequence ID" value="NZ_JAKIJS010000001.1"/>
</dbReference>
<protein>
    <submittedName>
        <fullName evidence="2">Uncharacterized protein</fullName>
    </submittedName>
</protein>
<dbReference type="Proteomes" id="UP001649381">
    <property type="component" value="Unassembled WGS sequence"/>
</dbReference>
<proteinExistence type="predicted"/>
<evidence type="ECO:0000313" key="2">
    <source>
        <dbReference type="EMBL" id="MCF6136197.1"/>
    </source>
</evidence>
<gene>
    <name evidence="2" type="ORF">L2716_00555</name>
</gene>
<feature type="transmembrane region" description="Helical" evidence="1">
    <location>
        <begin position="66"/>
        <end position="84"/>
    </location>
</feature>
<name>A0ABS9GTM7_9BACL</name>
<keyword evidence="1" id="KW-0812">Transmembrane</keyword>
<feature type="transmembrane region" description="Helical" evidence="1">
    <location>
        <begin position="21"/>
        <end position="46"/>
    </location>
</feature>
<comment type="caution">
    <text evidence="2">The sequence shown here is derived from an EMBL/GenBank/DDBJ whole genome shotgun (WGS) entry which is preliminary data.</text>
</comment>
<feature type="transmembrane region" description="Helical" evidence="1">
    <location>
        <begin position="105"/>
        <end position="132"/>
    </location>
</feature>
<feature type="transmembrane region" description="Helical" evidence="1">
    <location>
        <begin position="195"/>
        <end position="214"/>
    </location>
</feature>
<sequence length="233" mass="27361">MSSLRQERRNLNKTEKSGPKWNKFAATFFIGYGIVYLIVFVKKLFFSSLTIEDISSLYLRDLDSSYIFSIIAGTIIFMFGYGKLQLRHKERILFDQLPNLFMLRMILYTCLYFLIILSLLGIHLIFTTLFIQRTGGSLNLSYSLFYWAVVFLVVDRVSSFFLIVKRRTKQLIFLPFILFYFGVLIVFKFQPSYQLVFQFIGNGLVMLMFGLLLVEKYRSSRSNQVIEEEESEG</sequence>
<evidence type="ECO:0000313" key="3">
    <source>
        <dbReference type="Proteomes" id="UP001649381"/>
    </source>
</evidence>
<feature type="transmembrane region" description="Helical" evidence="1">
    <location>
        <begin position="171"/>
        <end position="189"/>
    </location>
</feature>